<name>A0A7J8M7Z3_9ROSI</name>
<proteinExistence type="predicted"/>
<comment type="caution">
    <text evidence="1">The sequence shown here is derived from an EMBL/GenBank/DDBJ whole genome shotgun (WGS) entry which is preliminary data.</text>
</comment>
<dbReference type="Proteomes" id="UP000593572">
    <property type="component" value="Unassembled WGS sequence"/>
</dbReference>
<protein>
    <submittedName>
        <fullName evidence="1">Uncharacterized protein</fullName>
    </submittedName>
</protein>
<dbReference type="EMBL" id="JABEZX010000007">
    <property type="protein sequence ID" value="MBA0560837.1"/>
    <property type="molecule type" value="Genomic_DNA"/>
</dbReference>
<evidence type="ECO:0000313" key="1">
    <source>
        <dbReference type="EMBL" id="MBA0560837.1"/>
    </source>
</evidence>
<keyword evidence="2" id="KW-1185">Reference proteome</keyword>
<accession>A0A7J8M7Z3</accession>
<evidence type="ECO:0000313" key="2">
    <source>
        <dbReference type="Proteomes" id="UP000593572"/>
    </source>
</evidence>
<dbReference type="PANTHER" id="PTHR43431">
    <property type="entry name" value="OXIDOREDUCTASE, SHORT CHAIN DEHYDROGENASE/REDUCTASE FAMILY (AFU_ORTHOLOGUE AFUA_5G14000)"/>
    <property type="match status" value="1"/>
</dbReference>
<dbReference type="PRINTS" id="PR00081">
    <property type="entry name" value="GDHRDH"/>
</dbReference>
<dbReference type="PANTHER" id="PTHR43431:SF1">
    <property type="entry name" value="OS08G0476300 PROTEIN"/>
    <property type="match status" value="1"/>
</dbReference>
<dbReference type="Gene3D" id="3.40.50.720">
    <property type="entry name" value="NAD(P)-binding Rossmann-like Domain"/>
    <property type="match status" value="1"/>
</dbReference>
<dbReference type="SUPFAM" id="SSF51735">
    <property type="entry name" value="NAD(P)-binding Rossmann-fold domains"/>
    <property type="match status" value="1"/>
</dbReference>
<dbReference type="InterPro" id="IPR002347">
    <property type="entry name" value="SDR_fam"/>
</dbReference>
<dbReference type="InterPro" id="IPR036291">
    <property type="entry name" value="NAD(P)-bd_dom_sf"/>
</dbReference>
<sequence>MATYKIPLHGLKLPLKGNEEDEWQELSGQKSGEWCTCDVPIGPMIPNKLQEADANDFRQLKGAAASIPHSHFQLTSLHSTAFLSSFGFFGPHKMRSMVSSTSAKGIAAIVGVGPKLGRSIARKFAHEGYTVAILARDLGRLSRFADEIAREEKAQVFAIRIDCSDPRSVREAFEGVLSLGFVEVLVYNAYQSVSWHPTNFTDIKIDSFEKSLAVSSIGAFLCVQKVLPGMVERGKGTILFTGCSASLNGIAGFSELCCGKFALRALSQCLAREFQPLGVHVAHVIIDGVIGSPRGASASQRELVGELQQSGGVGGEVGAVMMMDPDALAQTYWHLHVQDRTAWTQEIDLRPSITTFY</sequence>
<organism evidence="1 2">
    <name type="scientific">Gossypium lobatum</name>
    <dbReference type="NCBI Taxonomy" id="34289"/>
    <lineage>
        <taxon>Eukaryota</taxon>
        <taxon>Viridiplantae</taxon>
        <taxon>Streptophyta</taxon>
        <taxon>Embryophyta</taxon>
        <taxon>Tracheophyta</taxon>
        <taxon>Spermatophyta</taxon>
        <taxon>Magnoliopsida</taxon>
        <taxon>eudicotyledons</taxon>
        <taxon>Gunneridae</taxon>
        <taxon>Pentapetalae</taxon>
        <taxon>rosids</taxon>
        <taxon>malvids</taxon>
        <taxon>Malvales</taxon>
        <taxon>Malvaceae</taxon>
        <taxon>Malvoideae</taxon>
        <taxon>Gossypium</taxon>
    </lineage>
</organism>
<reference evidence="1 2" key="1">
    <citation type="journal article" date="2019" name="Genome Biol. Evol.">
        <title>Insights into the evolution of the New World diploid cottons (Gossypium, subgenus Houzingenia) based on genome sequencing.</title>
        <authorList>
            <person name="Grover C.E."/>
            <person name="Arick M.A. 2nd"/>
            <person name="Thrash A."/>
            <person name="Conover J.L."/>
            <person name="Sanders W.S."/>
            <person name="Peterson D.G."/>
            <person name="Frelichowski J.E."/>
            <person name="Scheffler J.A."/>
            <person name="Scheffler B.E."/>
            <person name="Wendel J.F."/>
        </authorList>
    </citation>
    <scope>NUCLEOTIDE SEQUENCE [LARGE SCALE GENOMIC DNA]</scope>
    <source>
        <strain evidence="1">157</strain>
        <tissue evidence="1">Leaf</tissue>
    </source>
</reference>
<dbReference type="Pfam" id="PF00106">
    <property type="entry name" value="adh_short"/>
    <property type="match status" value="1"/>
</dbReference>
<dbReference type="AlphaFoldDB" id="A0A7J8M7Z3"/>
<gene>
    <name evidence="1" type="ORF">Golob_017713</name>
</gene>